<reference evidence="1 2" key="1">
    <citation type="journal article" date="2019" name="Mol. Biol. Evol.">
        <title>Blast fungal genomes show frequent chromosomal changes, gene gains and losses, and effector gene turnover.</title>
        <authorList>
            <person name="Gomez Luciano L.B."/>
            <person name="Jason Tsai I."/>
            <person name="Chuma I."/>
            <person name="Tosa Y."/>
            <person name="Chen Y.H."/>
            <person name="Li J.Y."/>
            <person name="Li M.Y."/>
            <person name="Jade Lu M.Y."/>
            <person name="Nakayashiki H."/>
            <person name="Li W.H."/>
        </authorList>
    </citation>
    <scope>NUCLEOTIDE SEQUENCE [LARGE SCALE GENOMIC DNA]</scope>
    <source>
        <strain evidence="1">MZ5-1-6</strain>
    </source>
</reference>
<evidence type="ECO:0000313" key="1">
    <source>
        <dbReference type="EMBL" id="QBZ65592.1"/>
    </source>
</evidence>
<dbReference type="Proteomes" id="UP000294847">
    <property type="component" value="Chromosome 7"/>
</dbReference>
<dbReference type="EMBL" id="CP034210">
    <property type="protein sequence ID" value="QBZ65592.1"/>
    <property type="molecule type" value="Genomic_DNA"/>
</dbReference>
<sequence>MLLPQITTILGLASLSQAVNLRFYYSNNCSGNNVVCSNIARNTCCNGNGISVFFGLNRAVEGRVYDRGGCNRLRGVRTSVGSTSFCLRQGNDVMTGAQWRPPPSLRLAAVPEQPEACPAGGDKCESWARPDVLGLADGTEYEIGGLEAAHLALAADGSISSAQDLPEEFKSLVVTTTE</sequence>
<evidence type="ECO:0000313" key="2">
    <source>
        <dbReference type="Proteomes" id="UP000294847"/>
    </source>
</evidence>
<organism evidence="1 2">
    <name type="scientific">Pyricularia oryzae</name>
    <name type="common">Rice blast fungus</name>
    <name type="synonym">Magnaporthe oryzae</name>
    <dbReference type="NCBI Taxonomy" id="318829"/>
    <lineage>
        <taxon>Eukaryota</taxon>
        <taxon>Fungi</taxon>
        <taxon>Dikarya</taxon>
        <taxon>Ascomycota</taxon>
        <taxon>Pezizomycotina</taxon>
        <taxon>Sordariomycetes</taxon>
        <taxon>Sordariomycetidae</taxon>
        <taxon>Magnaporthales</taxon>
        <taxon>Pyriculariaceae</taxon>
        <taxon>Pyricularia</taxon>
    </lineage>
</organism>
<dbReference type="AlphaFoldDB" id="A0A4P7NTA9"/>
<proteinExistence type="predicted"/>
<accession>A0A4P7NTA9</accession>
<gene>
    <name evidence="1" type="ORF">PoMZ_12554</name>
</gene>
<protein>
    <submittedName>
        <fullName evidence="1">Uncharacterized protein</fullName>
    </submittedName>
</protein>
<name>A0A4P7NTA9_PYROR</name>